<reference evidence="2 4" key="1">
    <citation type="journal article" date="2011" name="Nature">
        <title>The Medicago genome provides insight into the evolution of rhizobial symbioses.</title>
        <authorList>
            <person name="Young N.D."/>
            <person name="Debelle F."/>
            <person name="Oldroyd G.E."/>
            <person name="Geurts R."/>
            <person name="Cannon S.B."/>
            <person name="Udvardi M.K."/>
            <person name="Benedito V.A."/>
            <person name="Mayer K.F."/>
            <person name="Gouzy J."/>
            <person name="Schoof H."/>
            <person name="Van de Peer Y."/>
            <person name="Proost S."/>
            <person name="Cook D.R."/>
            <person name="Meyers B.C."/>
            <person name="Spannagl M."/>
            <person name="Cheung F."/>
            <person name="De Mita S."/>
            <person name="Krishnakumar V."/>
            <person name="Gundlach H."/>
            <person name="Zhou S."/>
            <person name="Mudge J."/>
            <person name="Bharti A.K."/>
            <person name="Murray J.D."/>
            <person name="Naoumkina M.A."/>
            <person name="Rosen B."/>
            <person name="Silverstein K.A."/>
            <person name="Tang H."/>
            <person name="Rombauts S."/>
            <person name="Zhao P.X."/>
            <person name="Zhou P."/>
            <person name="Barbe V."/>
            <person name="Bardou P."/>
            <person name="Bechner M."/>
            <person name="Bellec A."/>
            <person name="Berger A."/>
            <person name="Berges H."/>
            <person name="Bidwell S."/>
            <person name="Bisseling T."/>
            <person name="Choisne N."/>
            <person name="Couloux A."/>
            <person name="Denny R."/>
            <person name="Deshpande S."/>
            <person name="Dai X."/>
            <person name="Doyle J.J."/>
            <person name="Dudez A.M."/>
            <person name="Farmer A.D."/>
            <person name="Fouteau S."/>
            <person name="Franken C."/>
            <person name="Gibelin C."/>
            <person name="Gish J."/>
            <person name="Goldstein S."/>
            <person name="Gonzalez A.J."/>
            <person name="Green P.J."/>
            <person name="Hallab A."/>
            <person name="Hartog M."/>
            <person name="Hua A."/>
            <person name="Humphray S.J."/>
            <person name="Jeong D.H."/>
            <person name="Jing Y."/>
            <person name="Jocker A."/>
            <person name="Kenton S.M."/>
            <person name="Kim D.J."/>
            <person name="Klee K."/>
            <person name="Lai H."/>
            <person name="Lang C."/>
            <person name="Lin S."/>
            <person name="Macmil S.L."/>
            <person name="Magdelenat G."/>
            <person name="Matthews L."/>
            <person name="McCorrison J."/>
            <person name="Monaghan E.L."/>
            <person name="Mun J.H."/>
            <person name="Najar F.Z."/>
            <person name="Nicholson C."/>
            <person name="Noirot C."/>
            <person name="O'Bleness M."/>
            <person name="Paule C.R."/>
            <person name="Poulain J."/>
            <person name="Prion F."/>
            <person name="Qin B."/>
            <person name="Qu C."/>
            <person name="Retzel E.F."/>
            <person name="Riddle C."/>
            <person name="Sallet E."/>
            <person name="Samain S."/>
            <person name="Samson N."/>
            <person name="Sanders I."/>
            <person name="Saurat O."/>
            <person name="Scarpelli C."/>
            <person name="Schiex T."/>
            <person name="Segurens B."/>
            <person name="Severin A.J."/>
            <person name="Sherrier D.J."/>
            <person name="Shi R."/>
            <person name="Sims S."/>
            <person name="Singer S.R."/>
            <person name="Sinharoy S."/>
            <person name="Sterck L."/>
            <person name="Viollet A."/>
            <person name="Wang B.B."/>
            <person name="Wang K."/>
            <person name="Wang M."/>
            <person name="Wang X."/>
            <person name="Warfsmann J."/>
            <person name="Weissenbach J."/>
            <person name="White D.D."/>
            <person name="White J.D."/>
            <person name="Wiley G.B."/>
            <person name="Wincker P."/>
            <person name="Xing Y."/>
            <person name="Yang L."/>
            <person name="Yao Z."/>
            <person name="Ying F."/>
            <person name="Zhai J."/>
            <person name="Zhou L."/>
            <person name="Zuber A."/>
            <person name="Denarie J."/>
            <person name="Dixon R.A."/>
            <person name="May G.D."/>
            <person name="Schwartz D.C."/>
            <person name="Rogers J."/>
            <person name="Quetier F."/>
            <person name="Town C.D."/>
            <person name="Roe B.A."/>
        </authorList>
    </citation>
    <scope>NUCLEOTIDE SEQUENCE [LARGE SCALE GENOMIC DNA]</scope>
    <source>
        <strain evidence="2">A17</strain>
        <strain evidence="3 4">cv. Jemalong A17</strain>
    </source>
</reference>
<dbReference type="EnsemblPlants" id="AES98919">
    <property type="protein sequence ID" value="AES98919"/>
    <property type="gene ID" value="MTR_5g074530"/>
</dbReference>
<feature type="region of interest" description="Disordered" evidence="1">
    <location>
        <begin position="37"/>
        <end position="56"/>
    </location>
</feature>
<keyword evidence="4" id="KW-1185">Reference proteome</keyword>
<organism evidence="2 4">
    <name type="scientific">Medicago truncatula</name>
    <name type="common">Barrel medic</name>
    <name type="synonym">Medicago tribuloides</name>
    <dbReference type="NCBI Taxonomy" id="3880"/>
    <lineage>
        <taxon>Eukaryota</taxon>
        <taxon>Viridiplantae</taxon>
        <taxon>Streptophyta</taxon>
        <taxon>Embryophyta</taxon>
        <taxon>Tracheophyta</taxon>
        <taxon>Spermatophyta</taxon>
        <taxon>Magnoliopsida</taxon>
        <taxon>eudicotyledons</taxon>
        <taxon>Gunneridae</taxon>
        <taxon>Pentapetalae</taxon>
        <taxon>rosids</taxon>
        <taxon>fabids</taxon>
        <taxon>Fabales</taxon>
        <taxon>Fabaceae</taxon>
        <taxon>Papilionoideae</taxon>
        <taxon>50 kb inversion clade</taxon>
        <taxon>NPAAA clade</taxon>
        <taxon>Hologalegina</taxon>
        <taxon>IRL clade</taxon>
        <taxon>Trifolieae</taxon>
        <taxon>Medicago</taxon>
    </lineage>
</organism>
<gene>
    <name evidence="2" type="ordered locus">MTR_5g074530</name>
</gene>
<evidence type="ECO:0000313" key="2">
    <source>
        <dbReference type="EMBL" id="AES98919.1"/>
    </source>
</evidence>
<evidence type="ECO:0000256" key="1">
    <source>
        <dbReference type="SAM" id="MobiDB-lite"/>
    </source>
</evidence>
<accession>G7KFI8</accession>
<reference evidence="3" key="3">
    <citation type="submission" date="2015-04" db="UniProtKB">
        <authorList>
            <consortium name="EnsemblPlants"/>
        </authorList>
    </citation>
    <scope>IDENTIFICATION</scope>
    <source>
        <strain evidence="3">cv. Jemalong A17</strain>
    </source>
</reference>
<protein>
    <submittedName>
        <fullName evidence="2 3">Uncharacterized protein</fullName>
    </submittedName>
</protein>
<dbReference type="PaxDb" id="3880-AES98919"/>
<proteinExistence type="predicted"/>
<dbReference type="AlphaFoldDB" id="G7KFI8"/>
<evidence type="ECO:0000313" key="4">
    <source>
        <dbReference type="Proteomes" id="UP000002051"/>
    </source>
</evidence>
<evidence type="ECO:0000313" key="3">
    <source>
        <dbReference type="EnsemblPlants" id="AES98919"/>
    </source>
</evidence>
<dbReference type="EMBL" id="CM001221">
    <property type="protein sequence ID" value="AES98919.1"/>
    <property type="molecule type" value="Genomic_DNA"/>
</dbReference>
<name>G7KFI8_MEDTR</name>
<dbReference type="HOGENOM" id="CLU_2064988_0_0_1"/>
<reference evidence="2 4" key="2">
    <citation type="journal article" date="2014" name="BMC Genomics">
        <title>An improved genome release (version Mt4.0) for the model legume Medicago truncatula.</title>
        <authorList>
            <person name="Tang H."/>
            <person name="Krishnakumar V."/>
            <person name="Bidwell S."/>
            <person name="Rosen B."/>
            <person name="Chan A."/>
            <person name="Zhou S."/>
            <person name="Gentzbittel L."/>
            <person name="Childs K.L."/>
            <person name="Yandell M."/>
            <person name="Gundlach H."/>
            <person name="Mayer K.F."/>
            <person name="Schwartz D.C."/>
            <person name="Town C.D."/>
        </authorList>
    </citation>
    <scope>GENOME REANNOTATION</scope>
    <source>
        <strain evidence="3 4">cv. Jemalong A17</strain>
    </source>
</reference>
<sequence length="119" mass="12899">MNNVVAEQVYSSLWMALVEDRENLHMNKAIKEVRFKAGAVSPPGDPGRSPGINFSPGLHKFSGSATSLRHVRREHGNAVCAAIVETKHLENLNITAIVEDETVNLNSVSSPPQQPLASD</sequence>
<dbReference type="Proteomes" id="UP000002051">
    <property type="component" value="Chromosome 5"/>
</dbReference>